<dbReference type="EMBL" id="CAJB01000072">
    <property type="protein sequence ID" value="CCH77098.1"/>
    <property type="molecule type" value="Genomic_DNA"/>
</dbReference>
<reference evidence="2 3" key="1">
    <citation type="journal article" date="2013" name="ISME J.">
        <title>A metabolic model for members of the genus Tetrasphaera involved in enhanced biological phosphorus removal.</title>
        <authorList>
            <person name="Kristiansen R."/>
            <person name="Nguyen H.T.T."/>
            <person name="Saunders A.M."/>
            <person name="Nielsen J.L."/>
            <person name="Wimmer R."/>
            <person name="Le V.Q."/>
            <person name="McIlroy S.J."/>
            <person name="Petrovski S."/>
            <person name="Seviour R.J."/>
            <person name="Calteau A."/>
            <person name="Nielsen K.L."/>
            <person name="Nielsen P.H."/>
        </authorList>
    </citation>
    <scope>NUCLEOTIDE SEQUENCE [LARGE SCALE GENOMIC DNA]</scope>
    <source>
        <strain evidence="2 3">T1-X7</strain>
    </source>
</reference>
<evidence type="ECO:0000313" key="2">
    <source>
        <dbReference type="EMBL" id="CCH77098.1"/>
    </source>
</evidence>
<gene>
    <name evidence="2" type="ORF">BN12_1630006</name>
</gene>
<proteinExistence type="predicted"/>
<feature type="domain" description="Cobalamin-independent methionine synthase MetE C-terminal/archaeal" evidence="1">
    <location>
        <begin position="109"/>
        <end position="319"/>
    </location>
</feature>
<organism evidence="2 3">
    <name type="scientific">Nostocoides japonicum T1-X7</name>
    <dbReference type="NCBI Taxonomy" id="1194083"/>
    <lineage>
        <taxon>Bacteria</taxon>
        <taxon>Bacillati</taxon>
        <taxon>Actinomycetota</taxon>
        <taxon>Actinomycetes</taxon>
        <taxon>Micrococcales</taxon>
        <taxon>Intrasporangiaceae</taxon>
        <taxon>Nostocoides</taxon>
    </lineage>
</organism>
<evidence type="ECO:0000259" key="1">
    <source>
        <dbReference type="Pfam" id="PF01717"/>
    </source>
</evidence>
<dbReference type="GO" id="GO:0008270">
    <property type="term" value="F:zinc ion binding"/>
    <property type="evidence" value="ECO:0007669"/>
    <property type="project" value="InterPro"/>
</dbReference>
<dbReference type="Proteomes" id="UP000035721">
    <property type="component" value="Unassembled WGS sequence"/>
</dbReference>
<dbReference type="InterPro" id="IPR002629">
    <property type="entry name" value="Met_Synth_C/arc"/>
</dbReference>
<dbReference type="OrthoDB" id="5242426at2"/>
<dbReference type="InterPro" id="IPR038071">
    <property type="entry name" value="UROD/MetE-like_sf"/>
</dbReference>
<protein>
    <recommendedName>
        <fullName evidence="1">Cobalamin-independent methionine synthase MetE C-terminal/archaeal domain-containing protein</fullName>
    </recommendedName>
</protein>
<dbReference type="SUPFAM" id="SSF51726">
    <property type="entry name" value="UROD/MetE-like"/>
    <property type="match status" value="1"/>
</dbReference>
<evidence type="ECO:0000313" key="3">
    <source>
        <dbReference type="Proteomes" id="UP000035721"/>
    </source>
</evidence>
<dbReference type="GO" id="GO:0003871">
    <property type="term" value="F:5-methyltetrahydropteroyltriglutamate-homocysteine S-methyltransferase activity"/>
    <property type="evidence" value="ECO:0007669"/>
    <property type="project" value="InterPro"/>
</dbReference>
<dbReference type="STRING" id="1194083.BN12_1630006"/>
<dbReference type="RefSeq" id="WP_048554001.1">
    <property type="nucleotide sequence ID" value="NZ_HF570958.1"/>
</dbReference>
<accession>A0A077LTW0</accession>
<dbReference type="Pfam" id="PF01717">
    <property type="entry name" value="Meth_synt_2"/>
    <property type="match status" value="1"/>
</dbReference>
<sequence>MTLASGVGSLPGTDIREALAEVRDTFAGADLPYLPELPGRGPGSDLVGRTGGLLVELPLDLQPSGWRLVDRPGRDARRTASLWRQDLDELAEAFEGYAGSLKLQVCGPWTMASVLQLGRGERVLADPGATRDLVESLAEGVRAHLADVARLLPQATLVVQLDEPGLSAVIEGRLPTASGYGRIPAVDRQRLADGIRTVLAAAGDRPALVHCCAADVPIAVLHSAGAPALSVDTSLLSRSAWDEVATVVESGTRLYAGLLPTSGPLDRAAAVDRFLAAWREVGLPASRLADLVVTPACGLAGLTPQGARDVQRVVRDTARQLADIAEEES</sequence>
<keyword evidence="3" id="KW-1185">Reference proteome</keyword>
<dbReference type="AlphaFoldDB" id="A0A077LTW0"/>
<dbReference type="GO" id="GO:0009086">
    <property type="term" value="P:methionine biosynthetic process"/>
    <property type="evidence" value="ECO:0007669"/>
    <property type="project" value="InterPro"/>
</dbReference>
<name>A0A077LTW0_9MICO</name>
<comment type="caution">
    <text evidence="2">The sequence shown here is derived from an EMBL/GenBank/DDBJ whole genome shotgun (WGS) entry which is preliminary data.</text>
</comment>
<dbReference type="Gene3D" id="3.20.20.210">
    <property type="match status" value="1"/>
</dbReference>